<proteinExistence type="predicted"/>
<dbReference type="EMBL" id="JAJHUN010000001">
    <property type="protein sequence ID" value="KAJ4164415.1"/>
    <property type="molecule type" value="Genomic_DNA"/>
</dbReference>
<sequence>MQPGYARDYALGSHRDGQIGAKSQAQRYPSDAPLVKRGGRANKPNQVLLVSRWVFKTGGSSCRGRITLGSCWRAH</sequence>
<dbReference type="Proteomes" id="UP001144673">
    <property type="component" value="Chromosome 1"/>
</dbReference>
<name>A0A9W8QN63_AKAMU</name>
<evidence type="ECO:0000256" key="1">
    <source>
        <dbReference type="SAM" id="MobiDB-lite"/>
    </source>
</evidence>
<dbReference type="KEGG" id="amus:LMH87_006091"/>
<dbReference type="AlphaFoldDB" id="A0A9W8QN63"/>
<dbReference type="RefSeq" id="XP_056059330.1">
    <property type="nucleotide sequence ID" value="XM_056203922.1"/>
</dbReference>
<organism evidence="2 3">
    <name type="scientific">Akanthomyces muscarius</name>
    <name type="common">Entomopathogenic fungus</name>
    <name type="synonym">Lecanicillium muscarium</name>
    <dbReference type="NCBI Taxonomy" id="2231603"/>
    <lineage>
        <taxon>Eukaryota</taxon>
        <taxon>Fungi</taxon>
        <taxon>Dikarya</taxon>
        <taxon>Ascomycota</taxon>
        <taxon>Pezizomycotina</taxon>
        <taxon>Sordariomycetes</taxon>
        <taxon>Hypocreomycetidae</taxon>
        <taxon>Hypocreales</taxon>
        <taxon>Cordycipitaceae</taxon>
        <taxon>Akanthomyces</taxon>
    </lineage>
</organism>
<dbReference type="GeneID" id="80893250"/>
<reference evidence="2" key="1">
    <citation type="journal article" date="2023" name="Access Microbiol">
        <title>De-novo genome assembly for Akanthomyces muscarius, a biocontrol agent of insect agricultural pests.</title>
        <authorList>
            <person name="Erdos Z."/>
            <person name="Studholme D.J."/>
            <person name="Raymond B."/>
            <person name="Sharma M."/>
        </authorList>
    </citation>
    <scope>NUCLEOTIDE SEQUENCE</scope>
    <source>
        <strain evidence="2">Ve6</strain>
    </source>
</reference>
<protein>
    <submittedName>
        <fullName evidence="2">Uncharacterized protein</fullName>
    </submittedName>
</protein>
<comment type="caution">
    <text evidence="2">The sequence shown here is derived from an EMBL/GenBank/DDBJ whole genome shotgun (WGS) entry which is preliminary data.</text>
</comment>
<keyword evidence="3" id="KW-1185">Reference proteome</keyword>
<accession>A0A9W8QN63</accession>
<evidence type="ECO:0000313" key="3">
    <source>
        <dbReference type="Proteomes" id="UP001144673"/>
    </source>
</evidence>
<feature type="region of interest" description="Disordered" evidence="1">
    <location>
        <begin position="11"/>
        <end position="41"/>
    </location>
</feature>
<gene>
    <name evidence="2" type="ORF">LMH87_006091</name>
</gene>
<evidence type="ECO:0000313" key="2">
    <source>
        <dbReference type="EMBL" id="KAJ4164415.1"/>
    </source>
</evidence>